<evidence type="ECO:0000313" key="4">
    <source>
        <dbReference type="Proteomes" id="UP000186246"/>
    </source>
</evidence>
<keyword evidence="1" id="KW-0812">Transmembrane</keyword>
<evidence type="ECO:0008006" key="6">
    <source>
        <dbReference type="Google" id="ProtNLM"/>
    </source>
</evidence>
<evidence type="ECO:0000313" key="5">
    <source>
        <dbReference type="Proteomes" id="UP000238314"/>
    </source>
</evidence>
<keyword evidence="1" id="KW-1133">Transmembrane helix</keyword>
<reference evidence="4" key="2">
    <citation type="submission" date="2017-01" db="EMBL/GenBank/DDBJ databases">
        <authorList>
            <person name="Varghese N."/>
            <person name="Submissions S."/>
        </authorList>
    </citation>
    <scope>NUCLEOTIDE SEQUENCE [LARGE SCALE GENOMIC DNA]</scope>
    <source>
        <strain evidence="4">DSM 21068</strain>
    </source>
</reference>
<dbReference type="Proteomes" id="UP000238314">
    <property type="component" value="Unassembled WGS sequence"/>
</dbReference>
<feature type="transmembrane region" description="Helical" evidence="1">
    <location>
        <begin position="241"/>
        <end position="259"/>
    </location>
</feature>
<name>A0A1N7NCC6_9FLAO</name>
<dbReference type="STRING" id="551459.SAMN05421796_107138"/>
<dbReference type="EMBL" id="MUGO01000016">
    <property type="protein sequence ID" value="PQA92190.1"/>
    <property type="molecule type" value="Genomic_DNA"/>
</dbReference>
<dbReference type="Proteomes" id="UP000186246">
    <property type="component" value="Unassembled WGS sequence"/>
</dbReference>
<reference evidence="3" key="3">
    <citation type="submission" date="2017-01" db="EMBL/GenBank/DDBJ databases">
        <authorList>
            <person name="Mah S.A."/>
            <person name="Swanson W.J."/>
            <person name="Moy G.W."/>
            <person name="Vacquier V.D."/>
        </authorList>
    </citation>
    <scope>NUCLEOTIDE SEQUENCE [LARGE SCALE GENOMIC DNA]</scope>
    <source>
        <strain evidence="3">DSM 21068</strain>
    </source>
</reference>
<feature type="transmembrane region" description="Helical" evidence="1">
    <location>
        <begin position="77"/>
        <end position="97"/>
    </location>
</feature>
<protein>
    <recommendedName>
        <fullName evidence="6">Glycosyltransferase RgtA/B/C/D-like domain-containing protein</fullName>
    </recommendedName>
</protein>
<feature type="transmembrane region" description="Helical" evidence="1">
    <location>
        <begin position="151"/>
        <end position="182"/>
    </location>
</feature>
<dbReference type="EMBL" id="FTOJ01000007">
    <property type="protein sequence ID" value="SIS95962.1"/>
    <property type="molecule type" value="Genomic_DNA"/>
</dbReference>
<proteinExistence type="predicted"/>
<feature type="transmembrane region" description="Helical" evidence="1">
    <location>
        <begin position="5"/>
        <end position="26"/>
    </location>
</feature>
<organism evidence="3 4">
    <name type="scientific">Chryseobacterium piscicola</name>
    <dbReference type="NCBI Taxonomy" id="551459"/>
    <lineage>
        <taxon>Bacteria</taxon>
        <taxon>Pseudomonadati</taxon>
        <taxon>Bacteroidota</taxon>
        <taxon>Flavobacteriia</taxon>
        <taxon>Flavobacteriales</taxon>
        <taxon>Weeksellaceae</taxon>
        <taxon>Chryseobacterium group</taxon>
        <taxon>Chryseobacterium</taxon>
    </lineage>
</organism>
<keyword evidence="5" id="KW-1185">Reference proteome</keyword>
<dbReference type="OrthoDB" id="4480251at2"/>
<feature type="transmembrane region" description="Helical" evidence="1">
    <location>
        <begin position="266"/>
        <end position="287"/>
    </location>
</feature>
<sequence>MKNGFLSIIFYSIFIVFVGFSIFVGFDVLDSGYILSLSKKINDGQVIYKDFDYVRPFGTPVFWALILKPFYGIQNHFFILCRIFVLLQFFIIAYNISRVFFKCDSWDRRMFLSIPLLAMLNINIFPIMPWHTIDGVFLLSFSLYYLHKKNILLAFLFSLFAASTKQSFFLLPILVLAFSVFFKNQINLKCNIKLGILTLISLCLILYYKIPEGISYYESGTEGKNQNMLYLVGIKMYLNSYKYFFPFFISLIISSVLWFTRKTTAFFEVTLLFILLLSFSIPFYHWLYDIIAKRDASNYTILSSINGLLPLCMFYQIIQFFRTKNTQEKYSISIGLFAVMIAWSSSISWGANNILLALPFLLINTDSNTLFDKKYIPILISLLLFTLRIINPYMEKNFTESTFSKIVNTPIYSGIYTNTKNIIFLNESKEITKKYKDVIFLPGFPAASFMFEKTKNRMPWEMNVEYVNYKKDLSLLQKKNLYFILEKKSFEDDSSSFYGSKFTDIVKAKRVIIDSTSNFYIYK</sequence>
<keyword evidence="1" id="KW-0472">Membrane</keyword>
<feature type="transmembrane region" description="Helical" evidence="1">
    <location>
        <begin position="109"/>
        <end position="131"/>
    </location>
</feature>
<feature type="transmembrane region" description="Helical" evidence="1">
    <location>
        <begin position="375"/>
        <end position="394"/>
    </location>
</feature>
<feature type="transmembrane region" description="Helical" evidence="1">
    <location>
        <begin position="299"/>
        <end position="318"/>
    </location>
</feature>
<evidence type="ECO:0000313" key="3">
    <source>
        <dbReference type="EMBL" id="SIS95962.1"/>
    </source>
</evidence>
<feature type="transmembrane region" description="Helical" evidence="1">
    <location>
        <begin position="330"/>
        <end position="363"/>
    </location>
</feature>
<gene>
    <name evidence="2" type="ORF">B0A70_11235</name>
    <name evidence="3" type="ORF">SAMN05421796_107138</name>
</gene>
<reference evidence="2 5" key="1">
    <citation type="submission" date="2016-11" db="EMBL/GenBank/DDBJ databases">
        <title>Whole genomes of Flavobacteriaceae.</title>
        <authorList>
            <person name="Stine C."/>
            <person name="Li C."/>
            <person name="Tadesse D."/>
        </authorList>
    </citation>
    <scope>NUCLEOTIDE SEQUENCE [LARGE SCALE GENOMIC DNA]</scope>
    <source>
        <strain evidence="2 5">DSM 21068</strain>
    </source>
</reference>
<evidence type="ECO:0000313" key="2">
    <source>
        <dbReference type="EMBL" id="PQA92190.1"/>
    </source>
</evidence>
<accession>A0A1N7NCC6</accession>
<dbReference type="RefSeq" id="WP_076452183.1">
    <property type="nucleotide sequence ID" value="NZ_FTOJ01000007.1"/>
</dbReference>
<dbReference type="AlphaFoldDB" id="A0A1N7NCC6"/>
<evidence type="ECO:0000256" key="1">
    <source>
        <dbReference type="SAM" id="Phobius"/>
    </source>
</evidence>
<feature type="transmembrane region" description="Helical" evidence="1">
    <location>
        <begin position="194"/>
        <end position="210"/>
    </location>
</feature>